<name>A0ACB8EYT4_9SAUR</name>
<dbReference type="Proteomes" id="UP000827872">
    <property type="component" value="Linkage Group LG12"/>
</dbReference>
<accession>A0ACB8EYT4</accession>
<evidence type="ECO:0000313" key="1">
    <source>
        <dbReference type="EMBL" id="KAH7997974.1"/>
    </source>
</evidence>
<organism evidence="1 2">
    <name type="scientific">Sphaerodactylus townsendi</name>
    <dbReference type="NCBI Taxonomy" id="933632"/>
    <lineage>
        <taxon>Eukaryota</taxon>
        <taxon>Metazoa</taxon>
        <taxon>Chordata</taxon>
        <taxon>Craniata</taxon>
        <taxon>Vertebrata</taxon>
        <taxon>Euteleostomi</taxon>
        <taxon>Lepidosauria</taxon>
        <taxon>Squamata</taxon>
        <taxon>Bifurcata</taxon>
        <taxon>Gekkota</taxon>
        <taxon>Sphaerodactylidae</taxon>
        <taxon>Sphaerodactylus</taxon>
    </lineage>
</organism>
<keyword evidence="2" id="KW-1185">Reference proteome</keyword>
<protein>
    <submittedName>
        <fullName evidence="1">Uncharacterized protein</fullName>
    </submittedName>
</protein>
<dbReference type="EMBL" id="CM037625">
    <property type="protein sequence ID" value="KAH7997974.1"/>
    <property type="molecule type" value="Genomic_DNA"/>
</dbReference>
<evidence type="ECO:0000313" key="2">
    <source>
        <dbReference type="Proteomes" id="UP000827872"/>
    </source>
</evidence>
<gene>
    <name evidence="1" type="ORF">K3G42_011089</name>
</gene>
<proteinExistence type="predicted"/>
<reference evidence="1" key="1">
    <citation type="submission" date="2021-08" db="EMBL/GenBank/DDBJ databases">
        <title>The first chromosome-level gecko genome reveals the dynamic sex chromosomes of Neotropical dwarf geckos (Sphaerodactylidae: Sphaerodactylus).</title>
        <authorList>
            <person name="Pinto B.J."/>
            <person name="Keating S.E."/>
            <person name="Gamble T."/>
        </authorList>
    </citation>
    <scope>NUCLEOTIDE SEQUENCE</scope>
    <source>
        <strain evidence="1">TG3544</strain>
    </source>
</reference>
<comment type="caution">
    <text evidence="1">The sequence shown here is derived from an EMBL/GenBank/DDBJ whole genome shotgun (WGS) entry which is preliminary data.</text>
</comment>
<sequence>MAQAAKQLKKIKDIEAQALAEQKEKEESNRKRRNRSRDRKKKYAEMVPQAWQNEAPGSRPEVPFGTEEKATEPTQDHFPGQALLGGVGNDAGA</sequence>